<gene>
    <name evidence="1" type="ORF">TI39_contig4202g00064</name>
</gene>
<name>A0A0F4GAA2_9PEZI</name>
<keyword evidence="2" id="KW-1185">Reference proteome</keyword>
<dbReference type="EMBL" id="LAFY01004161">
    <property type="protein sequence ID" value="KJX94323.1"/>
    <property type="molecule type" value="Genomic_DNA"/>
</dbReference>
<dbReference type="OrthoDB" id="3867578at2759"/>
<sequence>MDTTKEWMWWQRGRGTDVPSELLARFRAVEMVLPHVLRARKQPGFSFDGMDIDDTAKTLRMRLERATTTELFRVTSLAWTTESFPRSPWLYAFHGMARDHRDAEIMLRDAELARMYANPPTGDKEKDNVHNLDMLPLDAWLLEDLVDMFDVDSATCMQWTPDWKFEWQTSSKAANHAERLIMQWDERWVDKLGWLGMEKELHEEEEGVSSAKDAQLFHDSDFCQPGWSRIDERDRRNPPTLADARDQHNLMFSIIHGMNVAFESIPNSILRHEPQNVLQKDPGAADDDPGWMQLLGWVCEFCARAEYYGCLSNVAGQVVHRLEEQPTIWRFAANHPWPCFLLAIKLRWKELYFDALRHLLSASSKELRMTIHLVAAKLRIDSWKVTCMHKTAISKEESMLQELCKRLRQLPLASPIKKADNTIGEEKDITTRNMERARYSARLIFGDWLSQQEAGQELPEWQISSTVPPTSFPVRHIVAKIQHYAHSRNPALLFGENAAQDHVNLIWDDETGGVAAQRINIKLRNLVCEAGDLIQRLFQETGVTDKNHTALTFRLNRWARGNALFGVYDKDAAFSHLGLDETDVPWKDEEAWTNMARISLQSDKEGLKSRLLALGMGSMQI</sequence>
<comment type="caution">
    <text evidence="1">The sequence shown here is derived from an EMBL/GenBank/DDBJ whole genome shotgun (WGS) entry which is preliminary data.</text>
</comment>
<reference evidence="1 2" key="1">
    <citation type="submission" date="2015-03" db="EMBL/GenBank/DDBJ databases">
        <title>RNA-seq based gene annotation and comparative genomics of four Zymoseptoria species reveal species-specific pathogenicity related genes and transposable element activity.</title>
        <authorList>
            <person name="Grandaubert J."/>
            <person name="Bhattacharyya A."/>
            <person name="Stukenbrock E.H."/>
        </authorList>
    </citation>
    <scope>NUCLEOTIDE SEQUENCE [LARGE SCALE GENOMIC DNA]</scope>
    <source>
        <strain evidence="1 2">Zb18110</strain>
    </source>
</reference>
<dbReference type="AlphaFoldDB" id="A0A0F4GAA2"/>
<protein>
    <submittedName>
        <fullName evidence="1">Uncharacterized protein</fullName>
    </submittedName>
</protein>
<organism evidence="1 2">
    <name type="scientific">Zymoseptoria brevis</name>
    <dbReference type="NCBI Taxonomy" id="1047168"/>
    <lineage>
        <taxon>Eukaryota</taxon>
        <taxon>Fungi</taxon>
        <taxon>Dikarya</taxon>
        <taxon>Ascomycota</taxon>
        <taxon>Pezizomycotina</taxon>
        <taxon>Dothideomycetes</taxon>
        <taxon>Dothideomycetidae</taxon>
        <taxon>Mycosphaerellales</taxon>
        <taxon>Mycosphaerellaceae</taxon>
        <taxon>Zymoseptoria</taxon>
    </lineage>
</organism>
<proteinExistence type="predicted"/>
<accession>A0A0F4GAA2</accession>
<evidence type="ECO:0000313" key="1">
    <source>
        <dbReference type="EMBL" id="KJX94323.1"/>
    </source>
</evidence>
<evidence type="ECO:0000313" key="2">
    <source>
        <dbReference type="Proteomes" id="UP000033647"/>
    </source>
</evidence>
<dbReference type="Proteomes" id="UP000033647">
    <property type="component" value="Unassembled WGS sequence"/>
</dbReference>